<evidence type="ECO:0000313" key="2">
    <source>
        <dbReference type="Proteomes" id="UP001472677"/>
    </source>
</evidence>
<comment type="caution">
    <text evidence="1">The sequence shown here is derived from an EMBL/GenBank/DDBJ whole genome shotgun (WGS) entry which is preliminary data.</text>
</comment>
<keyword evidence="2" id="KW-1185">Reference proteome</keyword>
<proteinExistence type="predicted"/>
<organism evidence="1 2">
    <name type="scientific">Hibiscus sabdariffa</name>
    <name type="common">roselle</name>
    <dbReference type="NCBI Taxonomy" id="183260"/>
    <lineage>
        <taxon>Eukaryota</taxon>
        <taxon>Viridiplantae</taxon>
        <taxon>Streptophyta</taxon>
        <taxon>Embryophyta</taxon>
        <taxon>Tracheophyta</taxon>
        <taxon>Spermatophyta</taxon>
        <taxon>Magnoliopsida</taxon>
        <taxon>eudicotyledons</taxon>
        <taxon>Gunneridae</taxon>
        <taxon>Pentapetalae</taxon>
        <taxon>rosids</taxon>
        <taxon>malvids</taxon>
        <taxon>Malvales</taxon>
        <taxon>Malvaceae</taxon>
        <taxon>Malvoideae</taxon>
        <taxon>Hibiscus</taxon>
    </lineage>
</organism>
<dbReference type="Proteomes" id="UP001472677">
    <property type="component" value="Unassembled WGS sequence"/>
</dbReference>
<protein>
    <submittedName>
        <fullName evidence="1">Uncharacterized protein</fullName>
    </submittedName>
</protein>
<name>A0ABR1ZV37_9ROSI</name>
<sequence>MLQFENIDISLLAAALLDYAFSLGSIASSMKSTSEPRDRETPIPSKDQAIRKTSEFTKLVRSPVVITLASCIFSKEVHVIF</sequence>
<dbReference type="EMBL" id="JBBPBM010001397">
    <property type="protein sequence ID" value="KAK8484490.1"/>
    <property type="molecule type" value="Genomic_DNA"/>
</dbReference>
<accession>A0ABR1ZV37</accession>
<reference evidence="1 2" key="1">
    <citation type="journal article" date="2024" name="G3 (Bethesda)">
        <title>Genome assembly of Hibiscus sabdariffa L. provides insights into metabolisms of medicinal natural products.</title>
        <authorList>
            <person name="Kim T."/>
        </authorList>
    </citation>
    <scope>NUCLEOTIDE SEQUENCE [LARGE SCALE GENOMIC DNA]</scope>
    <source>
        <strain evidence="1">TK-2024</strain>
        <tissue evidence="1">Old leaves</tissue>
    </source>
</reference>
<gene>
    <name evidence="1" type="ORF">V6N12_024976</name>
</gene>
<evidence type="ECO:0000313" key="1">
    <source>
        <dbReference type="EMBL" id="KAK8484490.1"/>
    </source>
</evidence>